<accession>A0A919CWS5</accession>
<feature type="domain" description="General stress protein 17M-like" evidence="1">
    <location>
        <begin position="69"/>
        <end position="107"/>
    </location>
</feature>
<dbReference type="InterPro" id="IPR025889">
    <property type="entry name" value="GSP17M-like_dom"/>
</dbReference>
<evidence type="ECO:0000313" key="3">
    <source>
        <dbReference type="Proteomes" id="UP000608955"/>
    </source>
</evidence>
<comment type="caution">
    <text evidence="2">The sequence shown here is derived from an EMBL/GenBank/DDBJ whole genome shotgun (WGS) entry which is preliminary data.</text>
</comment>
<sequence length="124" mass="13627">MPRTFDGADKREILGLALLSSQTDRRCRFSTRWAQAGGPGEQPLWGLSGPLGGPLAEGVAMTEQARRAVASFATYQEAERAVDHLADQGFPVQKVAIIGRDVRPAARRSSRRLRRAALLWLSNR</sequence>
<reference evidence="2" key="2">
    <citation type="submission" date="2020-09" db="EMBL/GenBank/DDBJ databases">
        <authorList>
            <person name="Sun Q."/>
            <person name="Ohkuma M."/>
        </authorList>
    </citation>
    <scope>NUCLEOTIDE SEQUENCE</scope>
    <source>
        <strain evidence="2">JCM 4654</strain>
    </source>
</reference>
<dbReference type="EMBL" id="BMVF01000013">
    <property type="protein sequence ID" value="GHD92809.1"/>
    <property type="molecule type" value="Genomic_DNA"/>
</dbReference>
<keyword evidence="3" id="KW-1185">Reference proteome</keyword>
<name>A0A919CWS5_9ACTN</name>
<protein>
    <recommendedName>
        <fullName evidence="1">General stress protein 17M-like domain-containing protein</fullName>
    </recommendedName>
</protein>
<reference evidence="2" key="1">
    <citation type="journal article" date="2014" name="Int. J. Syst. Evol. Microbiol.">
        <title>Complete genome sequence of Corynebacterium casei LMG S-19264T (=DSM 44701T), isolated from a smear-ripened cheese.</title>
        <authorList>
            <consortium name="US DOE Joint Genome Institute (JGI-PGF)"/>
            <person name="Walter F."/>
            <person name="Albersmeier A."/>
            <person name="Kalinowski J."/>
            <person name="Ruckert C."/>
        </authorList>
    </citation>
    <scope>NUCLEOTIDE SEQUENCE</scope>
    <source>
        <strain evidence="2">JCM 4654</strain>
    </source>
</reference>
<evidence type="ECO:0000259" key="1">
    <source>
        <dbReference type="Pfam" id="PF11181"/>
    </source>
</evidence>
<proteinExistence type="predicted"/>
<dbReference type="Pfam" id="PF11181">
    <property type="entry name" value="YflT"/>
    <property type="match status" value="1"/>
</dbReference>
<gene>
    <name evidence="2" type="ORF">GCM10010508_47110</name>
</gene>
<dbReference type="Proteomes" id="UP000608955">
    <property type="component" value="Unassembled WGS sequence"/>
</dbReference>
<dbReference type="AlphaFoldDB" id="A0A919CWS5"/>
<organism evidence="2 3">
    <name type="scientific">Streptomyces naganishii JCM 4654</name>
    <dbReference type="NCBI Taxonomy" id="1306179"/>
    <lineage>
        <taxon>Bacteria</taxon>
        <taxon>Bacillati</taxon>
        <taxon>Actinomycetota</taxon>
        <taxon>Actinomycetes</taxon>
        <taxon>Kitasatosporales</taxon>
        <taxon>Streptomycetaceae</taxon>
        <taxon>Streptomyces</taxon>
    </lineage>
</organism>
<evidence type="ECO:0000313" key="2">
    <source>
        <dbReference type="EMBL" id="GHD92809.1"/>
    </source>
</evidence>